<gene>
    <name evidence="7" type="primary">rpsD</name>
    <name evidence="12" type="ORF">COV29_01650</name>
</gene>
<dbReference type="AlphaFoldDB" id="A0A2J0Q7G8"/>
<dbReference type="PANTHER" id="PTHR11831">
    <property type="entry name" value="30S 40S RIBOSOMAL PROTEIN"/>
    <property type="match status" value="1"/>
</dbReference>
<dbReference type="GO" id="GO:0015935">
    <property type="term" value="C:small ribosomal subunit"/>
    <property type="evidence" value="ECO:0007669"/>
    <property type="project" value="InterPro"/>
</dbReference>
<reference evidence="12 13" key="1">
    <citation type="submission" date="2017-09" db="EMBL/GenBank/DDBJ databases">
        <title>Depth-based differentiation of microbial function through sediment-hosted aquifers and enrichment of novel symbionts in the deep terrestrial subsurface.</title>
        <authorList>
            <person name="Probst A.J."/>
            <person name="Ladd B."/>
            <person name="Jarett J.K."/>
            <person name="Geller-Mcgrath D.E."/>
            <person name="Sieber C.M."/>
            <person name="Emerson J.B."/>
            <person name="Anantharaman K."/>
            <person name="Thomas B.C."/>
            <person name="Malmstrom R."/>
            <person name="Stieglmeier M."/>
            <person name="Klingl A."/>
            <person name="Woyke T."/>
            <person name="Ryan C.M."/>
            <person name="Banfield J.F."/>
        </authorList>
    </citation>
    <scope>NUCLEOTIDE SEQUENCE [LARGE SCALE GENOMIC DNA]</scope>
    <source>
        <strain evidence="12">CG10_big_fil_rev_8_21_14_0_10_36_16</strain>
    </source>
</reference>
<dbReference type="Pfam" id="PF01479">
    <property type="entry name" value="S4"/>
    <property type="match status" value="1"/>
</dbReference>
<dbReference type="InterPro" id="IPR022801">
    <property type="entry name" value="Ribosomal_uS4"/>
</dbReference>
<sequence length="223" mass="25835">MLSFPNNKRLIELARYRGPKEKIERRLGTKLFLKGERSYSPKSALTKRPYPPGTHGSKGQRRLSEYGLQLQSKQRVRNTYRILEKQFKAIVKDSMKSKSETGSKIMEKLEKRLDNIVFRSGFAQSRDQARQLVNHGHITVNSKRVDIPSYKVRKNDTISIREESKKIPYFSSLMPQWFEKYEAPGWISLDKGKISSKIIGTPSMEDSGLNTSDLRAIVEYYSR</sequence>
<dbReference type="FunFam" id="3.10.290.10:FF:000001">
    <property type="entry name" value="30S ribosomal protein S4"/>
    <property type="match status" value="1"/>
</dbReference>
<dbReference type="HAMAP" id="MF_01306_B">
    <property type="entry name" value="Ribosomal_uS4_B"/>
    <property type="match status" value="1"/>
</dbReference>
<evidence type="ECO:0000256" key="5">
    <source>
        <dbReference type="ARBA" id="ARBA00023274"/>
    </source>
</evidence>
<comment type="function">
    <text evidence="7">With S5 and S12 plays an important role in translational accuracy.</text>
</comment>
<dbReference type="Gene3D" id="3.10.290.10">
    <property type="entry name" value="RNA-binding S4 domain"/>
    <property type="match status" value="1"/>
</dbReference>
<keyword evidence="5 7" id="KW-0687">Ribonucleoprotein</keyword>
<evidence type="ECO:0000259" key="10">
    <source>
        <dbReference type="SMART" id="SM00363"/>
    </source>
</evidence>
<dbReference type="NCBIfam" id="NF003717">
    <property type="entry name" value="PRK05327.1"/>
    <property type="match status" value="1"/>
</dbReference>
<dbReference type="Gene3D" id="1.10.1050.10">
    <property type="entry name" value="Ribosomal Protein S4 Delta 41, Chain A, domain 1"/>
    <property type="match status" value="1"/>
</dbReference>
<dbReference type="SMART" id="SM01390">
    <property type="entry name" value="Ribosomal_S4"/>
    <property type="match status" value="1"/>
</dbReference>
<feature type="domain" description="RNA-binding S4" evidence="10">
    <location>
        <begin position="111"/>
        <end position="173"/>
    </location>
</feature>
<comment type="similarity">
    <text evidence="1 7 8">Belongs to the universal ribosomal protein uS4 family.</text>
</comment>
<evidence type="ECO:0000256" key="8">
    <source>
        <dbReference type="RuleBase" id="RU003699"/>
    </source>
</evidence>
<evidence type="ECO:0000256" key="9">
    <source>
        <dbReference type="SAM" id="MobiDB-lite"/>
    </source>
</evidence>
<dbReference type="EMBL" id="PCXQ01000004">
    <property type="protein sequence ID" value="PJE50964.1"/>
    <property type="molecule type" value="Genomic_DNA"/>
</dbReference>
<evidence type="ECO:0000256" key="1">
    <source>
        <dbReference type="ARBA" id="ARBA00007465"/>
    </source>
</evidence>
<dbReference type="SMART" id="SM00363">
    <property type="entry name" value="S4"/>
    <property type="match status" value="1"/>
</dbReference>
<comment type="function">
    <text evidence="7">One of the primary rRNA binding proteins, it binds directly to 16S rRNA where it nucleates assembly of the body of the 30S subunit.</text>
</comment>
<feature type="domain" description="Small ribosomal subunit protein uS4 N-terminal" evidence="11">
    <location>
        <begin position="15"/>
        <end position="110"/>
    </location>
</feature>
<comment type="subunit">
    <text evidence="7">Part of the 30S ribosomal subunit. Contacts protein S5. The interaction surface between S4 and S5 is involved in control of translational fidelity.</text>
</comment>
<evidence type="ECO:0000256" key="2">
    <source>
        <dbReference type="ARBA" id="ARBA00022730"/>
    </source>
</evidence>
<dbReference type="PROSITE" id="PS50889">
    <property type="entry name" value="S4"/>
    <property type="match status" value="1"/>
</dbReference>
<dbReference type="InterPro" id="IPR036986">
    <property type="entry name" value="S4_RNA-bd_sf"/>
</dbReference>
<comment type="caution">
    <text evidence="12">The sequence shown here is derived from an EMBL/GenBank/DDBJ whole genome shotgun (WGS) entry which is preliminary data.</text>
</comment>
<dbReference type="GO" id="GO:0042274">
    <property type="term" value="P:ribosomal small subunit biogenesis"/>
    <property type="evidence" value="ECO:0007669"/>
    <property type="project" value="TreeGrafter"/>
</dbReference>
<dbReference type="PROSITE" id="PS00632">
    <property type="entry name" value="RIBOSOMAL_S4"/>
    <property type="match status" value="1"/>
</dbReference>
<dbReference type="InterPro" id="IPR001912">
    <property type="entry name" value="Ribosomal_uS4_N"/>
</dbReference>
<keyword evidence="2 7" id="KW-0699">rRNA-binding</keyword>
<dbReference type="GO" id="GO:0003735">
    <property type="term" value="F:structural constituent of ribosome"/>
    <property type="evidence" value="ECO:0007669"/>
    <property type="project" value="InterPro"/>
</dbReference>
<evidence type="ECO:0000313" key="12">
    <source>
        <dbReference type="EMBL" id="PJE50964.1"/>
    </source>
</evidence>
<dbReference type="CDD" id="cd00165">
    <property type="entry name" value="S4"/>
    <property type="match status" value="1"/>
</dbReference>
<evidence type="ECO:0000256" key="6">
    <source>
        <dbReference type="ARBA" id="ARBA00035254"/>
    </source>
</evidence>
<proteinExistence type="inferred from homology"/>
<dbReference type="PANTHER" id="PTHR11831:SF4">
    <property type="entry name" value="SMALL RIBOSOMAL SUBUNIT PROTEIN US4M"/>
    <property type="match status" value="1"/>
</dbReference>
<feature type="region of interest" description="Disordered" evidence="9">
    <location>
        <begin position="38"/>
        <end position="63"/>
    </location>
</feature>
<dbReference type="NCBIfam" id="TIGR01017">
    <property type="entry name" value="rpsD_bact"/>
    <property type="match status" value="1"/>
</dbReference>
<keyword evidence="3 7" id="KW-0694">RNA-binding</keyword>
<evidence type="ECO:0000256" key="4">
    <source>
        <dbReference type="ARBA" id="ARBA00022980"/>
    </source>
</evidence>
<evidence type="ECO:0000256" key="3">
    <source>
        <dbReference type="ARBA" id="ARBA00022884"/>
    </source>
</evidence>
<evidence type="ECO:0000259" key="11">
    <source>
        <dbReference type="SMART" id="SM01390"/>
    </source>
</evidence>
<organism evidence="12 13">
    <name type="scientific">Candidatus Yanofskybacteria bacterium CG10_big_fil_rev_8_21_14_0_10_36_16</name>
    <dbReference type="NCBI Taxonomy" id="1975096"/>
    <lineage>
        <taxon>Bacteria</taxon>
        <taxon>Candidatus Yanofskyibacteriota</taxon>
    </lineage>
</organism>
<dbReference type="GO" id="GO:0019843">
    <property type="term" value="F:rRNA binding"/>
    <property type="evidence" value="ECO:0007669"/>
    <property type="project" value="UniProtKB-UniRule"/>
</dbReference>
<dbReference type="Proteomes" id="UP000228496">
    <property type="component" value="Unassembled WGS sequence"/>
</dbReference>
<dbReference type="InterPro" id="IPR005709">
    <property type="entry name" value="Ribosomal_uS4_bac-type"/>
</dbReference>
<evidence type="ECO:0000256" key="7">
    <source>
        <dbReference type="HAMAP-Rule" id="MF_01306"/>
    </source>
</evidence>
<accession>A0A2J0Q7G8</accession>
<evidence type="ECO:0000313" key="13">
    <source>
        <dbReference type="Proteomes" id="UP000228496"/>
    </source>
</evidence>
<dbReference type="Pfam" id="PF00163">
    <property type="entry name" value="Ribosomal_S4"/>
    <property type="match status" value="1"/>
</dbReference>
<dbReference type="GO" id="GO:0006412">
    <property type="term" value="P:translation"/>
    <property type="evidence" value="ECO:0007669"/>
    <property type="project" value="UniProtKB-UniRule"/>
</dbReference>
<protein>
    <recommendedName>
        <fullName evidence="6 7">Small ribosomal subunit protein uS4</fullName>
    </recommendedName>
</protein>
<keyword evidence="4 7" id="KW-0689">Ribosomal protein</keyword>
<dbReference type="InterPro" id="IPR018079">
    <property type="entry name" value="Ribosomal_uS4_CS"/>
</dbReference>
<dbReference type="InterPro" id="IPR002942">
    <property type="entry name" value="S4_RNA-bd"/>
</dbReference>
<name>A0A2J0Q7G8_9BACT</name>
<dbReference type="SUPFAM" id="SSF55174">
    <property type="entry name" value="Alpha-L RNA-binding motif"/>
    <property type="match status" value="1"/>
</dbReference>